<gene>
    <name evidence="3" type="ORF">SAMN02745138_03015</name>
</gene>
<dbReference type="EMBL" id="FRAH01000075">
    <property type="protein sequence ID" value="SHL18207.1"/>
    <property type="molecule type" value="Genomic_DNA"/>
</dbReference>
<dbReference type="AlphaFoldDB" id="A0A1M6YIY8"/>
<accession>A0A1M6YIY8</accession>
<reference evidence="3 4" key="1">
    <citation type="submission" date="2016-11" db="EMBL/GenBank/DDBJ databases">
        <authorList>
            <person name="Jaros S."/>
            <person name="Januszkiewicz K."/>
            <person name="Wedrychowicz H."/>
        </authorList>
    </citation>
    <scope>NUCLEOTIDE SEQUENCE [LARGE SCALE GENOMIC DNA]</scope>
    <source>
        <strain evidence="3 4">DSM 14214</strain>
    </source>
</reference>
<feature type="domain" description="Nucleoside transporter/FeoB GTPase Gate" evidence="2">
    <location>
        <begin position="37"/>
        <end position="114"/>
    </location>
</feature>
<name>A0A1M6YIY8_9FIRM</name>
<feature type="transmembrane region" description="Helical" evidence="1">
    <location>
        <begin position="37"/>
        <end position="54"/>
    </location>
</feature>
<evidence type="ECO:0000259" key="2">
    <source>
        <dbReference type="Pfam" id="PF07670"/>
    </source>
</evidence>
<dbReference type="RefSeq" id="WP_072853144.1">
    <property type="nucleotide sequence ID" value="NZ_FRAH01000075.1"/>
</dbReference>
<keyword evidence="4" id="KW-1185">Reference proteome</keyword>
<feature type="transmembrane region" description="Helical" evidence="1">
    <location>
        <begin position="144"/>
        <end position="164"/>
    </location>
</feature>
<evidence type="ECO:0000313" key="4">
    <source>
        <dbReference type="Proteomes" id="UP000183975"/>
    </source>
</evidence>
<dbReference type="Pfam" id="PF07670">
    <property type="entry name" value="Gate"/>
    <property type="match status" value="1"/>
</dbReference>
<protein>
    <submittedName>
        <fullName evidence="3">Sporulation integral membrane protein YlbJ</fullName>
    </submittedName>
</protein>
<feature type="transmembrane region" description="Helical" evidence="1">
    <location>
        <begin position="266"/>
        <end position="291"/>
    </location>
</feature>
<feature type="transmembrane region" description="Helical" evidence="1">
    <location>
        <begin position="116"/>
        <end position="137"/>
    </location>
</feature>
<sequence>MITRLLTICVCFFIFALLRYPAALTEAAAGAFSLWFSSVLPSLFPFLAAIGILLRMGAAEKLGQLCAPLTKPLFSLSGICAFPLAAGLLSGYPAGANTVAQLYEQRRISLSEARKVLLFCNAPGPLFVLGTAGTTFFGSPALGYTMLLAVFVGTILTGISYRSIPTDYNNQTPFFPAQKKEPFFLLFSSAVKDALLTSAQIGGFLVCFCVLQEGLAQAGFFALLSNALSFLPISPEFLQAFSGGLLEMTKGIHGVSLSPDSLRLRASAAVFLLSFGGFSIFGQILGVLRNVPISPFALLSAKIRQAFFSVLVFQCFYSIAETQAQKAVPVFSTHTATAFPTLYGLLSVLLLCSLLLERQK</sequence>
<keyword evidence="1" id="KW-1133">Transmembrane helix</keyword>
<organism evidence="3 4">
    <name type="scientific">Anaerotignum lactatifermentans DSM 14214</name>
    <dbReference type="NCBI Taxonomy" id="1121323"/>
    <lineage>
        <taxon>Bacteria</taxon>
        <taxon>Bacillati</taxon>
        <taxon>Bacillota</taxon>
        <taxon>Clostridia</taxon>
        <taxon>Lachnospirales</taxon>
        <taxon>Anaerotignaceae</taxon>
        <taxon>Anaerotignum</taxon>
    </lineage>
</organism>
<keyword evidence="1" id="KW-0812">Transmembrane</keyword>
<feature type="transmembrane region" description="Helical" evidence="1">
    <location>
        <begin position="340"/>
        <end position="356"/>
    </location>
</feature>
<evidence type="ECO:0000313" key="3">
    <source>
        <dbReference type="EMBL" id="SHL18207.1"/>
    </source>
</evidence>
<feature type="transmembrane region" description="Helical" evidence="1">
    <location>
        <begin position="303"/>
        <end position="320"/>
    </location>
</feature>
<dbReference type="InterPro" id="IPR011642">
    <property type="entry name" value="Gate_dom"/>
</dbReference>
<dbReference type="Proteomes" id="UP000183975">
    <property type="component" value="Unassembled WGS sequence"/>
</dbReference>
<keyword evidence="1" id="KW-0472">Membrane</keyword>
<dbReference type="OrthoDB" id="1645614at2"/>
<proteinExistence type="predicted"/>
<evidence type="ECO:0000256" key="1">
    <source>
        <dbReference type="SAM" id="Phobius"/>
    </source>
</evidence>